<evidence type="ECO:0000313" key="3">
    <source>
        <dbReference type="EMBL" id="KAI1720980.1"/>
    </source>
</evidence>
<feature type="signal peptide" evidence="2">
    <location>
        <begin position="1"/>
        <end position="17"/>
    </location>
</feature>
<dbReference type="Proteomes" id="UP001201812">
    <property type="component" value="Unassembled WGS sequence"/>
</dbReference>
<organism evidence="3 4">
    <name type="scientific">Ditylenchus destructor</name>
    <dbReference type="NCBI Taxonomy" id="166010"/>
    <lineage>
        <taxon>Eukaryota</taxon>
        <taxon>Metazoa</taxon>
        <taxon>Ecdysozoa</taxon>
        <taxon>Nematoda</taxon>
        <taxon>Chromadorea</taxon>
        <taxon>Rhabditida</taxon>
        <taxon>Tylenchina</taxon>
        <taxon>Tylenchomorpha</taxon>
        <taxon>Sphaerularioidea</taxon>
        <taxon>Anguinidae</taxon>
        <taxon>Anguininae</taxon>
        <taxon>Ditylenchus</taxon>
    </lineage>
</organism>
<keyword evidence="2" id="KW-0732">Signal</keyword>
<accession>A0AAD4NCI1</accession>
<sequence length="294" mass="33635">MRLFAFVWLLFAYSTSSQLADDAASVKKIPRFRMPADATTKLSFKMHASFIGGNVLAFTIVRPPSELCFSEDRIRKTLLTYGSANESVCHISLEWRRDTFFIGKYGASINRGNISVTIKNDKIRLDYISMFGTRIVSRYKNEVCAAPEANSFKDDHEEYWIWELSLENVQEVGKTVKQKKCYVDVIFSEAFKLAPTSDELKRNCKGTWMWFFGCVEVNWKKWLIIVGLILLVLILIAGCGACIFFVVKMWLMKRMIGGFTDLFKKDAKDETTGQTQRGNSRDRTGAIVVEREKA</sequence>
<keyword evidence="1" id="KW-1133">Transmembrane helix</keyword>
<proteinExistence type="predicted"/>
<evidence type="ECO:0000256" key="1">
    <source>
        <dbReference type="SAM" id="Phobius"/>
    </source>
</evidence>
<comment type="caution">
    <text evidence="3">The sequence shown here is derived from an EMBL/GenBank/DDBJ whole genome shotgun (WGS) entry which is preliminary data.</text>
</comment>
<evidence type="ECO:0000256" key="2">
    <source>
        <dbReference type="SAM" id="SignalP"/>
    </source>
</evidence>
<dbReference type="EMBL" id="JAKKPZ010000005">
    <property type="protein sequence ID" value="KAI1720980.1"/>
    <property type="molecule type" value="Genomic_DNA"/>
</dbReference>
<reference evidence="3" key="1">
    <citation type="submission" date="2022-01" db="EMBL/GenBank/DDBJ databases">
        <title>Genome Sequence Resource for Two Populations of Ditylenchus destructor, the Migratory Endoparasitic Phytonematode.</title>
        <authorList>
            <person name="Zhang H."/>
            <person name="Lin R."/>
            <person name="Xie B."/>
        </authorList>
    </citation>
    <scope>NUCLEOTIDE SEQUENCE</scope>
    <source>
        <strain evidence="3">BazhouSP</strain>
    </source>
</reference>
<dbReference type="AlphaFoldDB" id="A0AAD4NCI1"/>
<feature type="chain" id="PRO_5041906284" evidence="2">
    <location>
        <begin position="18"/>
        <end position="294"/>
    </location>
</feature>
<keyword evidence="4" id="KW-1185">Reference proteome</keyword>
<evidence type="ECO:0000313" key="4">
    <source>
        <dbReference type="Proteomes" id="UP001201812"/>
    </source>
</evidence>
<feature type="transmembrane region" description="Helical" evidence="1">
    <location>
        <begin position="222"/>
        <end position="247"/>
    </location>
</feature>
<name>A0AAD4NCI1_9BILA</name>
<keyword evidence="1" id="KW-0472">Membrane</keyword>
<gene>
    <name evidence="3" type="ORF">DdX_05231</name>
</gene>
<keyword evidence="1" id="KW-0812">Transmembrane</keyword>
<protein>
    <submittedName>
        <fullName evidence="3">Uncharacterized protein</fullName>
    </submittedName>
</protein>